<keyword evidence="7 17" id="KW-0378">Hydrolase</keyword>
<evidence type="ECO:0000256" key="4">
    <source>
        <dbReference type="ARBA" id="ARBA00021581"/>
    </source>
</evidence>
<feature type="transmembrane region" description="Helical" evidence="17">
    <location>
        <begin position="147"/>
        <end position="165"/>
    </location>
</feature>
<evidence type="ECO:0000256" key="15">
    <source>
        <dbReference type="ARBA" id="ARBA00032932"/>
    </source>
</evidence>
<dbReference type="EC" id="3.6.1.27" evidence="3 17"/>
<keyword evidence="5 17" id="KW-1003">Cell membrane</keyword>
<dbReference type="GO" id="GO:0009252">
    <property type="term" value="P:peptidoglycan biosynthetic process"/>
    <property type="evidence" value="ECO:0007669"/>
    <property type="project" value="UniProtKB-KW"/>
</dbReference>
<evidence type="ECO:0000313" key="18">
    <source>
        <dbReference type="EMBL" id="RCW46124.1"/>
    </source>
</evidence>
<evidence type="ECO:0000256" key="16">
    <source>
        <dbReference type="ARBA" id="ARBA00047594"/>
    </source>
</evidence>
<dbReference type="PANTHER" id="PTHR30622">
    <property type="entry name" value="UNDECAPRENYL-DIPHOSPHATASE"/>
    <property type="match status" value="1"/>
</dbReference>
<evidence type="ECO:0000256" key="1">
    <source>
        <dbReference type="ARBA" id="ARBA00004651"/>
    </source>
</evidence>
<evidence type="ECO:0000256" key="6">
    <source>
        <dbReference type="ARBA" id="ARBA00022692"/>
    </source>
</evidence>
<keyword evidence="10 17" id="KW-1133">Transmembrane helix</keyword>
<evidence type="ECO:0000256" key="12">
    <source>
        <dbReference type="ARBA" id="ARBA00023251"/>
    </source>
</evidence>
<feature type="transmembrane region" description="Helical" evidence="17">
    <location>
        <begin position="249"/>
        <end position="270"/>
    </location>
</feature>
<evidence type="ECO:0000313" key="19">
    <source>
        <dbReference type="Proteomes" id="UP000253495"/>
    </source>
</evidence>
<dbReference type="GO" id="GO:0046677">
    <property type="term" value="P:response to antibiotic"/>
    <property type="evidence" value="ECO:0007669"/>
    <property type="project" value="UniProtKB-UniRule"/>
</dbReference>
<evidence type="ECO:0000256" key="13">
    <source>
        <dbReference type="ARBA" id="ARBA00023316"/>
    </source>
</evidence>
<comment type="similarity">
    <text evidence="2 17">Belongs to the UppP family.</text>
</comment>
<feature type="transmembrane region" description="Helical" evidence="17">
    <location>
        <begin position="116"/>
        <end position="135"/>
    </location>
</feature>
<accession>A0A368VVK4</accession>
<feature type="transmembrane region" description="Helical" evidence="17">
    <location>
        <begin position="282"/>
        <end position="303"/>
    </location>
</feature>
<dbReference type="Proteomes" id="UP000253495">
    <property type="component" value="Unassembled WGS sequence"/>
</dbReference>
<keyword evidence="13 17" id="KW-0961">Cell wall biogenesis/degradation</keyword>
<evidence type="ECO:0000256" key="9">
    <source>
        <dbReference type="ARBA" id="ARBA00022984"/>
    </source>
</evidence>
<dbReference type="GO" id="GO:0050380">
    <property type="term" value="F:undecaprenyl-diphosphatase activity"/>
    <property type="evidence" value="ECO:0007669"/>
    <property type="project" value="UniProtKB-UniRule"/>
</dbReference>
<comment type="miscellaneous">
    <text evidence="17">Bacitracin is thought to be involved in the inhibition of peptidoglycan synthesis by sequestering undecaprenyl diphosphate, thereby reducing the pool of lipid carrier available.</text>
</comment>
<organism evidence="18 19">
    <name type="scientific">Halopolyspora algeriensis</name>
    <dbReference type="NCBI Taxonomy" id="1500506"/>
    <lineage>
        <taxon>Bacteria</taxon>
        <taxon>Bacillati</taxon>
        <taxon>Actinomycetota</taxon>
        <taxon>Actinomycetes</taxon>
        <taxon>Actinomycetes incertae sedis</taxon>
        <taxon>Halopolyspora</taxon>
    </lineage>
</organism>
<comment type="caution">
    <text evidence="18">The sequence shown here is derived from an EMBL/GenBank/DDBJ whole genome shotgun (WGS) entry which is preliminary data.</text>
</comment>
<evidence type="ECO:0000256" key="2">
    <source>
        <dbReference type="ARBA" id="ARBA00010621"/>
    </source>
</evidence>
<dbReference type="EMBL" id="QPJC01000002">
    <property type="protein sequence ID" value="RCW46124.1"/>
    <property type="molecule type" value="Genomic_DNA"/>
</dbReference>
<dbReference type="GO" id="GO:0008360">
    <property type="term" value="P:regulation of cell shape"/>
    <property type="evidence" value="ECO:0007669"/>
    <property type="project" value="UniProtKB-KW"/>
</dbReference>
<gene>
    <name evidence="17" type="primary">uppP</name>
    <name evidence="18" type="ORF">DFQ14_102426</name>
</gene>
<dbReference type="InterPro" id="IPR003824">
    <property type="entry name" value="UppP"/>
</dbReference>
<evidence type="ECO:0000256" key="11">
    <source>
        <dbReference type="ARBA" id="ARBA00023136"/>
    </source>
</evidence>
<protein>
    <recommendedName>
        <fullName evidence="4 17">Undecaprenyl-diphosphatase</fullName>
        <ecNumber evidence="3 17">3.6.1.27</ecNumber>
    </recommendedName>
    <alternativeName>
        <fullName evidence="15 17">Bacitracin resistance protein</fullName>
    </alternativeName>
    <alternativeName>
        <fullName evidence="14 17">Undecaprenyl pyrophosphate phosphatase</fullName>
    </alternativeName>
</protein>
<dbReference type="NCBIfam" id="TIGR00753">
    <property type="entry name" value="undec_PP_bacA"/>
    <property type="match status" value="1"/>
</dbReference>
<dbReference type="HAMAP" id="MF_01006">
    <property type="entry name" value="Undec_diphosphatase"/>
    <property type="match status" value="1"/>
</dbReference>
<comment type="catalytic activity">
    <reaction evidence="16 17">
        <text>di-trans,octa-cis-undecaprenyl diphosphate + H2O = di-trans,octa-cis-undecaprenyl phosphate + phosphate + H(+)</text>
        <dbReference type="Rhea" id="RHEA:28094"/>
        <dbReference type="ChEBI" id="CHEBI:15377"/>
        <dbReference type="ChEBI" id="CHEBI:15378"/>
        <dbReference type="ChEBI" id="CHEBI:43474"/>
        <dbReference type="ChEBI" id="CHEBI:58405"/>
        <dbReference type="ChEBI" id="CHEBI:60392"/>
        <dbReference type="EC" id="3.6.1.27"/>
    </reaction>
</comment>
<proteinExistence type="inferred from homology"/>
<keyword evidence="11 17" id="KW-0472">Membrane</keyword>
<evidence type="ECO:0000256" key="7">
    <source>
        <dbReference type="ARBA" id="ARBA00022801"/>
    </source>
</evidence>
<evidence type="ECO:0000256" key="5">
    <source>
        <dbReference type="ARBA" id="ARBA00022475"/>
    </source>
</evidence>
<evidence type="ECO:0000256" key="8">
    <source>
        <dbReference type="ARBA" id="ARBA00022960"/>
    </source>
</evidence>
<dbReference type="AlphaFoldDB" id="A0A368VVK4"/>
<evidence type="ECO:0000256" key="17">
    <source>
        <dbReference type="HAMAP-Rule" id="MF_01006"/>
    </source>
</evidence>
<dbReference type="NCBIfam" id="NF001392">
    <property type="entry name" value="PRK00281.2-1"/>
    <property type="match status" value="1"/>
</dbReference>
<evidence type="ECO:0000256" key="10">
    <source>
        <dbReference type="ARBA" id="ARBA00022989"/>
    </source>
</evidence>
<comment type="function">
    <text evidence="17">Catalyzes the dephosphorylation of undecaprenyl diphosphate (UPP). Confers resistance to bacitracin.</text>
</comment>
<dbReference type="Pfam" id="PF02673">
    <property type="entry name" value="BacA"/>
    <property type="match status" value="1"/>
</dbReference>
<sequence>MASTGGERTEPPCPAVMRFPVQVRGVLGTVGAYCKIVGQGSYKRAQVARTSCRGMWEWVSLTWLQAVVLAVVQGLTEFLPVSSSGHLRIVSQLFFGADAGASFTAVTQLGTELAVVIYFFGDIARLVTTWFRGFGDAAVRRTQDYRLAWYVIVGSIPIGILGFFFQDLIRGALRSLWITATTLIVFGLLLGLAEHYGRQVRTQQQLQLRDGVLMGLAQSLALVPGVSRSGGTITAGLALGLDRPTAVRFSFLLAIPAVFGAGLLELQHVFDAAGPGLQPSVAQMVVATVLAGLVGYACIAWLLHYVQRHSVHLFVWWRVVVGLLVYALLGFGVMHP</sequence>
<comment type="subcellular location">
    <subcellularLocation>
        <location evidence="1 17">Cell membrane</location>
        <topology evidence="1 17">Multi-pass membrane protein</topology>
    </subcellularLocation>
</comment>
<keyword evidence="12 17" id="KW-0046">Antibiotic resistance</keyword>
<feature type="transmembrane region" description="Helical" evidence="17">
    <location>
        <begin position="63"/>
        <end position="81"/>
    </location>
</feature>
<feature type="transmembrane region" description="Helical" evidence="17">
    <location>
        <begin position="171"/>
        <end position="193"/>
    </location>
</feature>
<dbReference type="GO" id="GO:0005886">
    <property type="term" value="C:plasma membrane"/>
    <property type="evidence" value="ECO:0007669"/>
    <property type="project" value="UniProtKB-SubCell"/>
</dbReference>
<reference evidence="18 19" key="1">
    <citation type="submission" date="2018-07" db="EMBL/GenBank/DDBJ databases">
        <title>Genomic Encyclopedia of Type Strains, Phase III (KMG-III): the genomes of soil and plant-associated and newly described type strains.</title>
        <authorList>
            <person name="Whitman W."/>
        </authorList>
    </citation>
    <scope>NUCLEOTIDE SEQUENCE [LARGE SCALE GENOMIC DNA]</scope>
    <source>
        <strain evidence="18 19">CECT 8575</strain>
    </source>
</reference>
<name>A0A368VVK4_9ACTN</name>
<keyword evidence="9 17" id="KW-0573">Peptidoglycan synthesis</keyword>
<dbReference type="PANTHER" id="PTHR30622:SF4">
    <property type="entry name" value="UNDECAPRENYL-DIPHOSPHATASE"/>
    <property type="match status" value="1"/>
</dbReference>
<keyword evidence="8 17" id="KW-0133">Cell shape</keyword>
<feature type="transmembrane region" description="Helical" evidence="17">
    <location>
        <begin position="315"/>
        <end position="334"/>
    </location>
</feature>
<keyword evidence="19" id="KW-1185">Reference proteome</keyword>
<evidence type="ECO:0000256" key="14">
    <source>
        <dbReference type="ARBA" id="ARBA00032707"/>
    </source>
</evidence>
<evidence type="ECO:0000256" key="3">
    <source>
        <dbReference type="ARBA" id="ARBA00012374"/>
    </source>
</evidence>
<dbReference type="GO" id="GO:0071555">
    <property type="term" value="P:cell wall organization"/>
    <property type="evidence" value="ECO:0007669"/>
    <property type="project" value="UniProtKB-KW"/>
</dbReference>
<keyword evidence="6 17" id="KW-0812">Transmembrane</keyword>